<dbReference type="RefSeq" id="WP_129253597.1">
    <property type="nucleotide sequence ID" value="NZ_SAXA01000003.1"/>
</dbReference>
<proteinExistence type="predicted"/>
<sequence length="392" mass="43850">MKKGLLFFAAVAVAFGLKAQENVDQYKSIGTTILDKVKDEKLSIGGYGEVHYNQQVSGQTRYNGNMDVHRMVMFFGYQFNDKTSFVTELEFEHVKEVYVEQAFLNYNVRPNTSLRAGLMLIPMGIVNEYHEPTTFNGVERPSVDKNIVPTTWREIGFGINGRLANAPLKYQMYIMNGFNGFDGSSKLRAKDGLRKGRQKGAESTFTSPSLSAKVDYYGVKGLNIGLSGYLGKTQSSAFDGLDKDDSIAENYADSTRIGISMIGLDFRYKLDALQLKGQYIHSFLNNVDEYNKVADGADLGKQMMGYYIEAGYDLLHGKEQALVPFVRYENYNTQHKMAAGETANKANDRQDLFVGLSYHLAKGAVVKADYQNSKDGNDVKSHFVNFGIGVWF</sequence>
<evidence type="ECO:0008006" key="4">
    <source>
        <dbReference type="Google" id="ProtNLM"/>
    </source>
</evidence>
<comment type="caution">
    <text evidence="2">The sequence shown here is derived from an EMBL/GenBank/DDBJ whole genome shotgun (WGS) entry which is preliminary data.</text>
</comment>
<protein>
    <recommendedName>
        <fullName evidence="4">Porin</fullName>
    </recommendedName>
</protein>
<dbReference type="SUPFAM" id="SSF56935">
    <property type="entry name" value="Porins"/>
    <property type="match status" value="1"/>
</dbReference>
<evidence type="ECO:0000256" key="1">
    <source>
        <dbReference type="SAM" id="SignalP"/>
    </source>
</evidence>
<gene>
    <name evidence="2" type="ORF">EO244_05230</name>
</gene>
<name>A0A4Q1JPS4_9BACT</name>
<accession>A0A4Q1JPS4</accession>
<dbReference type="OrthoDB" id="9768080at2"/>
<organism evidence="2 3">
    <name type="scientific">Ancylomarina salipaludis</name>
    <dbReference type="NCBI Taxonomy" id="2501299"/>
    <lineage>
        <taxon>Bacteria</taxon>
        <taxon>Pseudomonadati</taxon>
        <taxon>Bacteroidota</taxon>
        <taxon>Bacteroidia</taxon>
        <taxon>Marinilabiliales</taxon>
        <taxon>Marinifilaceae</taxon>
        <taxon>Ancylomarina</taxon>
    </lineage>
</organism>
<evidence type="ECO:0000313" key="3">
    <source>
        <dbReference type="Proteomes" id="UP000289703"/>
    </source>
</evidence>
<evidence type="ECO:0000313" key="2">
    <source>
        <dbReference type="EMBL" id="RXQ96236.1"/>
    </source>
</evidence>
<dbReference type="EMBL" id="SAXA01000003">
    <property type="protein sequence ID" value="RXQ96236.1"/>
    <property type="molecule type" value="Genomic_DNA"/>
</dbReference>
<dbReference type="Gene3D" id="2.40.160.10">
    <property type="entry name" value="Porin"/>
    <property type="match status" value="1"/>
</dbReference>
<keyword evidence="3" id="KW-1185">Reference proteome</keyword>
<dbReference type="Proteomes" id="UP000289703">
    <property type="component" value="Unassembled WGS sequence"/>
</dbReference>
<feature type="chain" id="PRO_5020484805" description="Porin" evidence="1">
    <location>
        <begin position="20"/>
        <end position="392"/>
    </location>
</feature>
<feature type="signal peptide" evidence="1">
    <location>
        <begin position="1"/>
        <end position="19"/>
    </location>
</feature>
<dbReference type="InterPro" id="IPR023614">
    <property type="entry name" value="Porin_dom_sf"/>
</dbReference>
<keyword evidence="1" id="KW-0732">Signal</keyword>
<reference evidence="2 3" key="1">
    <citation type="submission" date="2019-01" db="EMBL/GenBank/DDBJ databases">
        <title>Ancylomarina salipaludis sp. nov., isolated from a salt marsh.</title>
        <authorList>
            <person name="Yoon J.-H."/>
        </authorList>
    </citation>
    <scope>NUCLEOTIDE SEQUENCE [LARGE SCALE GENOMIC DNA]</scope>
    <source>
        <strain evidence="2 3">SHSM-M15</strain>
    </source>
</reference>
<dbReference type="AlphaFoldDB" id="A0A4Q1JPS4"/>